<comment type="caution">
    <text evidence="2">The sequence shown here is derived from an EMBL/GenBank/DDBJ whole genome shotgun (WGS) entry which is preliminary data.</text>
</comment>
<feature type="region of interest" description="Disordered" evidence="1">
    <location>
        <begin position="326"/>
        <end position="345"/>
    </location>
</feature>
<gene>
    <name evidence="2" type="ORF">EMPS_09920</name>
</gene>
<sequence>MQRVDVDTKEAIIDLLGESQALLSDHMEEVQAACMKAHVEVFQGCLSDDWEGVDITDLLPTDFQIRDPKRQKEPVVRVAKVSRDLLKKITKSKDKNAQVAPDLCDLFSQNFLGFLAEKLLPSDRDWEPKEKKKRKTEKENNHPDWTTLVECVQKTASDDNNFREKRRMPTRIIADTKHFSQDDCNQHCQYLERKYLRRPKEGSGSISRENSLATLGEECRKAARKPRNRVESSKKLFSLLDQLDRTVHKCTKEWSGSTLILADPTGNEPLYSCVDRVQRLLRLINIASTQSQGSTDDVDHQEVMLGDDSDYDDEEMDEDDVFRETLEEEAKEEEVKGDSENATSDPCDAVAAEKELMRKAEPTSKRLRGLEAVICKLLDIGELSGLITKDIVRQHLFDRHTFKENEVDAAVKIINALRPFTPNPTPGTIPRHVLATGPFAYLANHLLRAMGFGNFTKKPYPTSAAGKLHPLPLGSTGIREALCSSKKEHFDVFDAKGTLC</sequence>
<accession>A0A9P3M0H9</accession>
<dbReference type="EMBL" id="BQFW01000013">
    <property type="protein sequence ID" value="GJJ77561.1"/>
    <property type="molecule type" value="Genomic_DNA"/>
</dbReference>
<evidence type="ECO:0000313" key="3">
    <source>
        <dbReference type="Proteomes" id="UP000827284"/>
    </source>
</evidence>
<keyword evidence="3" id="KW-1185">Reference proteome</keyword>
<organism evidence="2 3">
    <name type="scientific">Entomortierella parvispora</name>
    <dbReference type="NCBI Taxonomy" id="205924"/>
    <lineage>
        <taxon>Eukaryota</taxon>
        <taxon>Fungi</taxon>
        <taxon>Fungi incertae sedis</taxon>
        <taxon>Mucoromycota</taxon>
        <taxon>Mortierellomycotina</taxon>
        <taxon>Mortierellomycetes</taxon>
        <taxon>Mortierellales</taxon>
        <taxon>Mortierellaceae</taxon>
        <taxon>Entomortierella</taxon>
    </lineage>
</organism>
<dbReference type="AlphaFoldDB" id="A0A9P3M0H9"/>
<evidence type="ECO:0000313" key="2">
    <source>
        <dbReference type="EMBL" id="GJJ77561.1"/>
    </source>
</evidence>
<protein>
    <submittedName>
        <fullName evidence="2">Uncharacterized protein</fullName>
    </submittedName>
</protein>
<reference evidence="2" key="2">
    <citation type="journal article" date="2022" name="Microbiol. Resour. Announc.">
        <title>Whole-Genome Sequence of Entomortierella parvispora E1425, a Mucoromycotan Fungus Associated with Burkholderiaceae-Related Endosymbiotic Bacteria.</title>
        <authorList>
            <person name="Herlambang A."/>
            <person name="Guo Y."/>
            <person name="Takashima Y."/>
            <person name="Narisawa K."/>
            <person name="Ohta H."/>
            <person name="Nishizawa T."/>
        </authorList>
    </citation>
    <scope>NUCLEOTIDE SEQUENCE</scope>
    <source>
        <strain evidence="2">E1425</strain>
    </source>
</reference>
<name>A0A9P3M0H9_9FUNG</name>
<proteinExistence type="predicted"/>
<dbReference type="Proteomes" id="UP000827284">
    <property type="component" value="Unassembled WGS sequence"/>
</dbReference>
<reference evidence="2" key="1">
    <citation type="submission" date="2021-11" db="EMBL/GenBank/DDBJ databases">
        <authorList>
            <person name="Herlambang A."/>
            <person name="Guo Y."/>
            <person name="Takashima Y."/>
            <person name="Nishizawa T."/>
        </authorList>
    </citation>
    <scope>NUCLEOTIDE SEQUENCE</scope>
    <source>
        <strain evidence="2">E1425</strain>
    </source>
</reference>
<dbReference type="OrthoDB" id="2436324at2759"/>
<evidence type="ECO:0000256" key="1">
    <source>
        <dbReference type="SAM" id="MobiDB-lite"/>
    </source>
</evidence>